<evidence type="ECO:0000313" key="3">
    <source>
        <dbReference type="Proteomes" id="UP000785679"/>
    </source>
</evidence>
<sequence>MIIQIRNSEFQNTPIGHQLAILHIIFFILLCCIDIVLLTQNSDKSPFLATKLIIDSIVTLSLITLSKKINNKLFNIALTTIKFTTLIAIVLIGNETILLVAFINEINSHPENNIEFIIQRVITKSGTLIVIMINQSMLTIVVVLLILLMEVGNLYFYLQSRQLTQDDNLISNLQSKTERESISHKENFWMNKIQHIPLGIMLFNRNLKILLANKICYEYFDTHSKDLEEFVKDKLQFQIVKSCTVYHYTQGEMMLLIQCHEIQIQKVSQYQSLIKNSL</sequence>
<reference evidence="2" key="1">
    <citation type="submission" date="2019-06" db="EMBL/GenBank/DDBJ databases">
        <authorList>
            <person name="Zheng W."/>
        </authorList>
    </citation>
    <scope>NUCLEOTIDE SEQUENCE</scope>
    <source>
        <strain evidence="2">QDHG01</strain>
    </source>
</reference>
<feature type="transmembrane region" description="Helical" evidence="1">
    <location>
        <begin position="77"/>
        <end position="103"/>
    </location>
</feature>
<comment type="caution">
    <text evidence="2">The sequence shown here is derived from an EMBL/GenBank/DDBJ whole genome shotgun (WGS) entry which is preliminary data.</text>
</comment>
<organism evidence="2 3">
    <name type="scientific">Halteria grandinella</name>
    <dbReference type="NCBI Taxonomy" id="5974"/>
    <lineage>
        <taxon>Eukaryota</taxon>
        <taxon>Sar</taxon>
        <taxon>Alveolata</taxon>
        <taxon>Ciliophora</taxon>
        <taxon>Intramacronucleata</taxon>
        <taxon>Spirotrichea</taxon>
        <taxon>Stichotrichia</taxon>
        <taxon>Sporadotrichida</taxon>
        <taxon>Halteriidae</taxon>
        <taxon>Halteria</taxon>
    </lineage>
</organism>
<keyword evidence="3" id="KW-1185">Reference proteome</keyword>
<dbReference type="Proteomes" id="UP000785679">
    <property type="component" value="Unassembled WGS sequence"/>
</dbReference>
<evidence type="ECO:0000256" key="1">
    <source>
        <dbReference type="SAM" id="Phobius"/>
    </source>
</evidence>
<protein>
    <submittedName>
        <fullName evidence="2">Uncharacterized protein</fullName>
    </submittedName>
</protein>
<proteinExistence type="predicted"/>
<feature type="transmembrane region" description="Helical" evidence="1">
    <location>
        <begin position="137"/>
        <end position="158"/>
    </location>
</feature>
<feature type="transmembrane region" description="Helical" evidence="1">
    <location>
        <begin position="45"/>
        <end position="65"/>
    </location>
</feature>
<dbReference type="EMBL" id="RRYP01016698">
    <property type="protein sequence ID" value="TNV74711.1"/>
    <property type="molecule type" value="Genomic_DNA"/>
</dbReference>
<dbReference type="AlphaFoldDB" id="A0A8J8NHM6"/>
<keyword evidence="1" id="KW-0472">Membrane</keyword>
<evidence type="ECO:0000313" key="2">
    <source>
        <dbReference type="EMBL" id="TNV74711.1"/>
    </source>
</evidence>
<keyword evidence="1" id="KW-0812">Transmembrane</keyword>
<keyword evidence="1" id="KW-1133">Transmembrane helix</keyword>
<name>A0A8J8NHM6_HALGN</name>
<gene>
    <name evidence="2" type="ORF">FGO68_gene15209</name>
</gene>
<feature type="transmembrane region" description="Helical" evidence="1">
    <location>
        <begin position="20"/>
        <end position="39"/>
    </location>
</feature>
<accession>A0A8J8NHM6</accession>